<evidence type="ECO:0000313" key="2">
    <source>
        <dbReference type="EMBL" id="KAA9005340.1"/>
    </source>
</evidence>
<keyword evidence="1" id="KW-0732">Signal</keyword>
<proteinExistence type="predicted"/>
<gene>
    <name evidence="2" type="ORF">F4V43_07650</name>
</gene>
<dbReference type="RefSeq" id="WP_150457652.1">
    <property type="nucleotide sequence ID" value="NZ_VYKK01000008.1"/>
</dbReference>
<keyword evidence="3" id="KW-1185">Reference proteome</keyword>
<dbReference type="Gene3D" id="3.40.190.10">
    <property type="entry name" value="Periplasmic binding protein-like II"/>
    <property type="match status" value="2"/>
</dbReference>
<sequence length="564" mass="63363">MNKTTKRTATTAWAAVCALALVLSGCGGNNNGNNAAKESTAPAASGAPASQAAAAKEEVKPVTLSVFIDSPYQQPTSDNKIYKMLKEKTGVSLNMEFLVGDLQQKLGVMIAGGDYPDLMTGNDKLIAAGAFIPLEDLIEKYAPNLKEHYAAVWNQMKDPATGHIFVLPNFNVFTGKFNETAYEGPGFYLQKDVLKEMGYPTPKTLDEYFDIIAKYKEKHPDMIGFETLNFDWRTFPLQNPPEHLAGHPNDGGVIVENGKAQIFADKDIAKNYYKKLNEINAQGLMDQEALVQNYDQYLAKIASGKVIGMFDQHWNFSDGEKSLISQGKTGSTYVGFPLVYDGATEYYRDRPSVNINRGYGISVKAKDPERIIKFLDSLMTEEWQKTLQWGIEGEDYMVKEDGSFYRTAEQRAHADDNTWKLANKAEAFFYNMPKMQGTYSDGNATDPGTQPQEFFDSLKPQDQEILKAYGHKTWAEFFKEPGENPVYYPAWSIDLVDGSPAKLANTKLNDLSVKYLPKAVMAKPADFEKVWQEYVNKISKINIKAYEDRINEQIQWRIDNWSTK</sequence>
<reference evidence="2 3" key="1">
    <citation type="submission" date="2019-09" db="EMBL/GenBank/DDBJ databases">
        <title>Bacillus ochoae sp. nov., Paenibacillus whitsoniae sp. nov., Paenibacillus spiritus sp. nov. Isolated from the Mars Exploration Rover during spacecraft assembly.</title>
        <authorList>
            <person name="Seuylemezian A."/>
            <person name="Vaishampayan P."/>
        </authorList>
    </citation>
    <scope>NUCLEOTIDE SEQUENCE [LARGE SCALE GENOMIC DNA]</scope>
    <source>
        <strain evidence="2 3">MER_111</strain>
    </source>
</reference>
<dbReference type="AlphaFoldDB" id="A0A5J5GBL9"/>
<accession>A0A5J5GBL9</accession>
<dbReference type="PANTHER" id="PTHR43649">
    <property type="entry name" value="ARABINOSE-BINDING PROTEIN-RELATED"/>
    <property type="match status" value="1"/>
</dbReference>
<dbReference type="OrthoDB" id="54751at2"/>
<dbReference type="Proteomes" id="UP000367750">
    <property type="component" value="Unassembled WGS sequence"/>
</dbReference>
<evidence type="ECO:0000313" key="3">
    <source>
        <dbReference type="Proteomes" id="UP000367750"/>
    </source>
</evidence>
<dbReference type="InterPro" id="IPR050490">
    <property type="entry name" value="Bact_solute-bd_prot1"/>
</dbReference>
<dbReference type="PANTHER" id="PTHR43649:SF12">
    <property type="entry name" value="DIACETYLCHITOBIOSE BINDING PROTEIN DASA"/>
    <property type="match status" value="1"/>
</dbReference>
<feature type="signal peptide" evidence="1">
    <location>
        <begin position="1"/>
        <end position="27"/>
    </location>
</feature>
<evidence type="ECO:0000256" key="1">
    <source>
        <dbReference type="SAM" id="SignalP"/>
    </source>
</evidence>
<dbReference type="EMBL" id="VYKK01000008">
    <property type="protein sequence ID" value="KAA9005340.1"/>
    <property type="molecule type" value="Genomic_DNA"/>
</dbReference>
<dbReference type="SUPFAM" id="SSF53850">
    <property type="entry name" value="Periplasmic binding protein-like II"/>
    <property type="match status" value="1"/>
</dbReference>
<comment type="caution">
    <text evidence="2">The sequence shown here is derived from an EMBL/GenBank/DDBJ whole genome shotgun (WGS) entry which is preliminary data.</text>
</comment>
<feature type="chain" id="PRO_5038532265" evidence="1">
    <location>
        <begin position="28"/>
        <end position="564"/>
    </location>
</feature>
<name>A0A5J5GBL9_9BACL</name>
<organism evidence="2 3">
    <name type="scientific">Paenibacillus spiritus</name>
    <dbReference type="NCBI Taxonomy" id="2496557"/>
    <lineage>
        <taxon>Bacteria</taxon>
        <taxon>Bacillati</taxon>
        <taxon>Bacillota</taxon>
        <taxon>Bacilli</taxon>
        <taxon>Bacillales</taxon>
        <taxon>Paenibacillaceae</taxon>
        <taxon>Paenibacillus</taxon>
    </lineage>
</organism>
<protein>
    <submittedName>
        <fullName evidence="2">Sugar ABC transporter substrate-binding protein</fullName>
    </submittedName>
</protein>
<dbReference type="PROSITE" id="PS51257">
    <property type="entry name" value="PROKAR_LIPOPROTEIN"/>
    <property type="match status" value="1"/>
</dbReference>